<dbReference type="EMBL" id="FTOT01000007">
    <property type="protein sequence ID" value="SIT18369.1"/>
    <property type="molecule type" value="Genomic_DNA"/>
</dbReference>
<dbReference type="AlphaFoldDB" id="A0A1N7Q6N3"/>
<reference evidence="6 7" key="1">
    <citation type="submission" date="2017-01" db="EMBL/GenBank/DDBJ databases">
        <authorList>
            <person name="Mah S.A."/>
            <person name="Swanson W.J."/>
            <person name="Moy G.W."/>
            <person name="Vacquier V.D."/>
        </authorList>
    </citation>
    <scope>NUCLEOTIDE SEQUENCE [LARGE SCALE GENOMIC DNA]</scope>
    <source>
        <strain evidence="6 7">DSM 26375</strain>
    </source>
</reference>
<comment type="similarity">
    <text evidence="1">Belongs to the LysR transcriptional regulatory family.</text>
</comment>
<dbReference type="GO" id="GO:0043565">
    <property type="term" value="F:sequence-specific DNA binding"/>
    <property type="evidence" value="ECO:0007669"/>
    <property type="project" value="TreeGrafter"/>
</dbReference>
<dbReference type="CDD" id="cd08422">
    <property type="entry name" value="PBP2_CrgA_like"/>
    <property type="match status" value="1"/>
</dbReference>
<dbReference type="InterPro" id="IPR058163">
    <property type="entry name" value="LysR-type_TF_proteobact-type"/>
</dbReference>
<dbReference type="PROSITE" id="PS50931">
    <property type="entry name" value="HTH_LYSR"/>
    <property type="match status" value="1"/>
</dbReference>
<evidence type="ECO:0000313" key="6">
    <source>
        <dbReference type="EMBL" id="SIT18369.1"/>
    </source>
</evidence>
<gene>
    <name evidence="6" type="ORF">SAMN05421774_107142</name>
</gene>
<evidence type="ECO:0000256" key="4">
    <source>
        <dbReference type="ARBA" id="ARBA00023163"/>
    </source>
</evidence>
<dbReference type="PANTHER" id="PTHR30537:SF31">
    <property type="entry name" value="TRANSCRIPTIONAL REGULATOR, LYSR FAMILY"/>
    <property type="match status" value="1"/>
</dbReference>
<dbReference type="InterPro" id="IPR000847">
    <property type="entry name" value="LysR_HTH_N"/>
</dbReference>
<organism evidence="6 7">
    <name type="scientific">Gemmobacter megaterium</name>
    <dbReference type="NCBI Taxonomy" id="1086013"/>
    <lineage>
        <taxon>Bacteria</taxon>
        <taxon>Pseudomonadati</taxon>
        <taxon>Pseudomonadota</taxon>
        <taxon>Alphaproteobacteria</taxon>
        <taxon>Rhodobacterales</taxon>
        <taxon>Paracoccaceae</taxon>
        <taxon>Gemmobacter</taxon>
    </lineage>
</organism>
<keyword evidence="3" id="KW-0238">DNA-binding</keyword>
<proteinExistence type="inferred from homology"/>
<dbReference type="OrthoDB" id="9813056at2"/>
<keyword evidence="7" id="KW-1185">Reference proteome</keyword>
<evidence type="ECO:0000313" key="7">
    <source>
        <dbReference type="Proteomes" id="UP000186141"/>
    </source>
</evidence>
<keyword evidence="2" id="KW-0805">Transcription regulation</keyword>
<evidence type="ECO:0000259" key="5">
    <source>
        <dbReference type="PROSITE" id="PS50931"/>
    </source>
</evidence>
<dbReference type="GO" id="GO:0003700">
    <property type="term" value="F:DNA-binding transcription factor activity"/>
    <property type="evidence" value="ECO:0007669"/>
    <property type="project" value="InterPro"/>
</dbReference>
<keyword evidence="4" id="KW-0804">Transcription</keyword>
<protein>
    <submittedName>
        <fullName evidence="6">Transcriptional regulator, LysR family</fullName>
    </submittedName>
</protein>
<dbReference type="Gene3D" id="1.10.10.10">
    <property type="entry name" value="Winged helix-like DNA-binding domain superfamily/Winged helix DNA-binding domain"/>
    <property type="match status" value="1"/>
</dbReference>
<name>A0A1N7Q6N3_9RHOB</name>
<dbReference type="Pfam" id="PF00126">
    <property type="entry name" value="HTH_1"/>
    <property type="match status" value="1"/>
</dbReference>
<dbReference type="PANTHER" id="PTHR30537">
    <property type="entry name" value="HTH-TYPE TRANSCRIPTIONAL REGULATOR"/>
    <property type="match status" value="1"/>
</dbReference>
<dbReference type="InterPro" id="IPR036388">
    <property type="entry name" value="WH-like_DNA-bd_sf"/>
</dbReference>
<dbReference type="GO" id="GO:0006351">
    <property type="term" value="P:DNA-templated transcription"/>
    <property type="evidence" value="ECO:0007669"/>
    <property type="project" value="TreeGrafter"/>
</dbReference>
<dbReference type="Proteomes" id="UP000186141">
    <property type="component" value="Unassembled WGS sequence"/>
</dbReference>
<accession>A0A1N7Q6N3</accession>
<dbReference type="SUPFAM" id="SSF53850">
    <property type="entry name" value="Periplasmic binding protein-like II"/>
    <property type="match status" value="1"/>
</dbReference>
<dbReference type="SUPFAM" id="SSF46785">
    <property type="entry name" value="Winged helix' DNA-binding domain"/>
    <property type="match status" value="1"/>
</dbReference>
<dbReference type="RefSeq" id="WP_083701319.1">
    <property type="nucleotide sequence ID" value="NZ_BMEH01000007.1"/>
</dbReference>
<dbReference type="Gene3D" id="3.40.190.290">
    <property type="match status" value="1"/>
</dbReference>
<dbReference type="InterPro" id="IPR005119">
    <property type="entry name" value="LysR_subst-bd"/>
</dbReference>
<dbReference type="STRING" id="1086013.SAMN05421774_107142"/>
<sequence>MHDDLALLSQVIEAGGFSRASTRTGIPKSRLSRRIEELERRLAVRLIDRSSRHFTPTPIGLDLARRGEVIRAEGENALRIIQESLSKPTGALRIASPALLTETMIADFCIGFSKRNPQVVITLDTTDGTKPQNMDAYDIALIASRQELPDTDMIARILQRTEYALVASPDWMAEAPALHTPNDLIDQPCIGWLDEERRSVWGLVSDRGEVAEIGVRTAMVTNNLKIVHKAAVAGLGMARLPLSLVMEDLATGRLRRVLPGWRPPTFSIHAIYRTRRSLQLAGRIFLDELAQHLRANRPQANDP</sequence>
<evidence type="ECO:0000256" key="1">
    <source>
        <dbReference type="ARBA" id="ARBA00009437"/>
    </source>
</evidence>
<dbReference type="InterPro" id="IPR036390">
    <property type="entry name" value="WH_DNA-bd_sf"/>
</dbReference>
<feature type="domain" description="HTH lysR-type" evidence="5">
    <location>
        <begin position="1"/>
        <end position="57"/>
    </location>
</feature>
<dbReference type="Pfam" id="PF03466">
    <property type="entry name" value="LysR_substrate"/>
    <property type="match status" value="1"/>
</dbReference>
<evidence type="ECO:0000256" key="2">
    <source>
        <dbReference type="ARBA" id="ARBA00023015"/>
    </source>
</evidence>
<evidence type="ECO:0000256" key="3">
    <source>
        <dbReference type="ARBA" id="ARBA00023125"/>
    </source>
</evidence>